<accession>A0A1M7T4N0</accession>
<evidence type="ECO:0000259" key="6">
    <source>
        <dbReference type="PROSITE" id="PS51677"/>
    </source>
</evidence>
<name>A0A1M7T4N0_9RHOB</name>
<dbReference type="GO" id="GO:0005975">
    <property type="term" value="P:carbohydrate metabolic process"/>
    <property type="evidence" value="ECO:0007669"/>
    <property type="project" value="InterPro"/>
</dbReference>
<evidence type="ECO:0000313" key="7">
    <source>
        <dbReference type="EMBL" id="SHN65690.1"/>
    </source>
</evidence>
<dbReference type="CDD" id="cd10967">
    <property type="entry name" value="CE4_GLA_like_6s"/>
    <property type="match status" value="1"/>
</dbReference>
<feature type="domain" description="NodB homology" evidence="6">
    <location>
        <begin position="27"/>
        <end position="241"/>
    </location>
</feature>
<dbReference type="RefSeq" id="WP_072747110.1">
    <property type="nucleotide sequence ID" value="NZ_FOHL01000004.1"/>
</dbReference>
<dbReference type="Pfam" id="PF01522">
    <property type="entry name" value="Polysacc_deac_1"/>
    <property type="match status" value="1"/>
</dbReference>
<evidence type="ECO:0000256" key="5">
    <source>
        <dbReference type="ARBA" id="ARBA00032976"/>
    </source>
</evidence>
<keyword evidence="4" id="KW-0732">Signal</keyword>
<dbReference type="STRING" id="1189325.SAMN04488119_104150"/>
<sequence length="241" mass="26480">MKARLDLKTILYRAAFKKRFRAAPARPIVTFCFDDFPRSAFEAGAPVLESRGARATFYACAGLMASGARPKLATPPMLVEAIARGHEVANHTFTHPNLRDLPSARIVEQLRRNQEALPPGATRHFAYPFGAGDTRVEWIVSRLAPTARSCVPGINAGLASTHWLRANELYACNDPARPLRLIEENRRRKGWLIFFTHGVSAAPGPYDATPDLLAATLDAALTSGAEVLPVDAAWRRIRRGD</sequence>
<evidence type="ECO:0000256" key="2">
    <source>
        <dbReference type="ARBA" id="ARBA00010973"/>
    </source>
</evidence>
<dbReference type="GO" id="GO:0016810">
    <property type="term" value="F:hydrolase activity, acting on carbon-nitrogen (but not peptide) bonds"/>
    <property type="evidence" value="ECO:0007669"/>
    <property type="project" value="InterPro"/>
</dbReference>
<dbReference type="InterPro" id="IPR011330">
    <property type="entry name" value="Glyco_hydro/deAcase_b/a-brl"/>
</dbReference>
<reference evidence="7 8" key="1">
    <citation type="submission" date="2016-12" db="EMBL/GenBank/DDBJ databases">
        <authorList>
            <person name="Song W.-J."/>
            <person name="Kurnit D.M."/>
        </authorList>
    </citation>
    <scope>NUCLEOTIDE SEQUENCE [LARGE SCALE GENOMIC DNA]</scope>
    <source>
        <strain evidence="7 8">CGMCC 1.10808</strain>
    </source>
</reference>
<evidence type="ECO:0000256" key="3">
    <source>
        <dbReference type="ARBA" id="ARBA00020071"/>
    </source>
</evidence>
<dbReference type="InterPro" id="IPR051398">
    <property type="entry name" value="Polysacch_Deacetylase"/>
</dbReference>
<comment type="function">
    <text evidence="1">Is involved in generating a small heat-stable compound (Nod), an acylated oligomer of N-acetylglucosamine, that stimulates mitosis in various plant protoplasts.</text>
</comment>
<dbReference type="InterPro" id="IPR002509">
    <property type="entry name" value="NODB_dom"/>
</dbReference>
<dbReference type="Gene3D" id="3.20.20.370">
    <property type="entry name" value="Glycoside hydrolase/deacetylase"/>
    <property type="match status" value="1"/>
</dbReference>
<evidence type="ECO:0000256" key="4">
    <source>
        <dbReference type="ARBA" id="ARBA00022729"/>
    </source>
</evidence>
<protein>
    <recommendedName>
        <fullName evidence="3">Chitooligosaccharide deacetylase</fullName>
    </recommendedName>
    <alternativeName>
        <fullName evidence="5">Nodulation protein B</fullName>
    </alternativeName>
</protein>
<dbReference type="OrthoDB" id="9784220at2"/>
<dbReference type="Proteomes" id="UP000184066">
    <property type="component" value="Unassembled WGS sequence"/>
</dbReference>
<dbReference type="AlphaFoldDB" id="A0A1M7T4N0"/>
<dbReference type="SUPFAM" id="SSF88713">
    <property type="entry name" value="Glycoside hydrolase/deacetylase"/>
    <property type="match status" value="1"/>
</dbReference>
<dbReference type="PANTHER" id="PTHR34216:SF11">
    <property type="entry name" value="CHITOOLIGOSACCHARIDE DEACETYLASE"/>
    <property type="match status" value="1"/>
</dbReference>
<comment type="similarity">
    <text evidence="2">Belongs to the polysaccharide deacetylase family.</text>
</comment>
<dbReference type="PROSITE" id="PS51677">
    <property type="entry name" value="NODB"/>
    <property type="match status" value="1"/>
</dbReference>
<proteinExistence type="inferred from homology"/>
<gene>
    <name evidence="7" type="ORF">SAMN05216200_104150</name>
</gene>
<keyword evidence="8" id="KW-1185">Reference proteome</keyword>
<dbReference type="EMBL" id="FRDL01000004">
    <property type="protein sequence ID" value="SHN65690.1"/>
    <property type="molecule type" value="Genomic_DNA"/>
</dbReference>
<organism evidence="7 8">
    <name type="scientific">Oceanicella actignis</name>
    <dbReference type="NCBI Taxonomy" id="1189325"/>
    <lineage>
        <taxon>Bacteria</taxon>
        <taxon>Pseudomonadati</taxon>
        <taxon>Pseudomonadota</taxon>
        <taxon>Alphaproteobacteria</taxon>
        <taxon>Rhodobacterales</taxon>
        <taxon>Paracoccaceae</taxon>
        <taxon>Oceanicella</taxon>
    </lineage>
</organism>
<evidence type="ECO:0000256" key="1">
    <source>
        <dbReference type="ARBA" id="ARBA00003236"/>
    </source>
</evidence>
<evidence type="ECO:0000313" key="8">
    <source>
        <dbReference type="Proteomes" id="UP000184066"/>
    </source>
</evidence>
<dbReference type="PANTHER" id="PTHR34216">
    <property type="match status" value="1"/>
</dbReference>